<proteinExistence type="predicted"/>
<dbReference type="Proteomes" id="UP000029920">
    <property type="component" value="Unassembled WGS sequence"/>
</dbReference>
<evidence type="ECO:0000313" key="3">
    <source>
        <dbReference type="Proteomes" id="UP000029920"/>
    </source>
</evidence>
<keyword evidence="1" id="KW-0472">Membrane</keyword>
<protein>
    <submittedName>
        <fullName evidence="2">Uncharacterized protein</fullName>
    </submittedName>
</protein>
<comment type="caution">
    <text evidence="2">The sequence shown here is derived from an EMBL/GenBank/DDBJ whole genome shotgun (WGS) entry which is preliminary data.</text>
</comment>
<sequence length="80" mass="8487">MIATNLQTSGAMGLLGGAIGGIVGGAASSLGVSALRLEKYHSFESYFENPEFQLQQTIQRLLMQDAIKGINEKGLGDDKE</sequence>
<dbReference type="RefSeq" id="WP_034555190.1">
    <property type="nucleotide sequence ID" value="NZ_JRPC02000019.1"/>
</dbReference>
<feature type="transmembrane region" description="Helical" evidence="1">
    <location>
        <begin position="12"/>
        <end position="35"/>
    </location>
</feature>
<evidence type="ECO:0000256" key="1">
    <source>
        <dbReference type="SAM" id="Phobius"/>
    </source>
</evidence>
<gene>
    <name evidence="2" type="ORF">LS72_007690</name>
</gene>
<keyword evidence="3" id="KW-1185">Reference proteome</keyword>
<organism evidence="2 3">
    <name type="scientific">Helicobacter apodemus</name>
    <dbReference type="NCBI Taxonomy" id="135569"/>
    <lineage>
        <taxon>Bacteria</taxon>
        <taxon>Pseudomonadati</taxon>
        <taxon>Campylobacterota</taxon>
        <taxon>Epsilonproteobacteria</taxon>
        <taxon>Campylobacterales</taxon>
        <taxon>Helicobacteraceae</taxon>
        <taxon>Helicobacter</taxon>
    </lineage>
</organism>
<keyword evidence="1" id="KW-1133">Transmembrane helix</keyword>
<dbReference type="AlphaFoldDB" id="A0A4U8UGC3"/>
<reference evidence="2 3" key="1">
    <citation type="journal article" date="2014" name="Genome Announc.">
        <title>Draft genome sequences of eight enterohepatic helicobacter species isolated from both laboratory and wild rodents.</title>
        <authorList>
            <person name="Sheh A."/>
            <person name="Shen Z."/>
            <person name="Fox J.G."/>
        </authorList>
    </citation>
    <scope>NUCLEOTIDE SEQUENCE [LARGE SCALE GENOMIC DNA]</scope>
    <source>
        <strain evidence="2 3">MIT-03-7007</strain>
    </source>
</reference>
<name>A0A4U8UGC3_9HELI</name>
<accession>A0A4U8UGC3</accession>
<evidence type="ECO:0000313" key="2">
    <source>
        <dbReference type="EMBL" id="TLE14994.1"/>
    </source>
</evidence>
<keyword evidence="1" id="KW-0812">Transmembrane</keyword>
<dbReference type="EMBL" id="JRPC02000019">
    <property type="protein sequence ID" value="TLE14994.1"/>
    <property type="molecule type" value="Genomic_DNA"/>
</dbReference>